<keyword evidence="5" id="KW-0807">Transducer</keyword>
<dbReference type="InterPro" id="IPR037755">
    <property type="entry name" value="Plc1_PH"/>
</dbReference>
<feature type="compositionally biased region" description="Basic and acidic residues" evidence="7">
    <location>
        <begin position="74"/>
        <end position="84"/>
    </location>
</feature>
<comment type="caution">
    <text evidence="11">The sequence shown here is derived from an EMBL/GenBank/DDBJ whole genome shotgun (WGS) entry which is preliminary data.</text>
</comment>
<evidence type="ECO:0000256" key="3">
    <source>
        <dbReference type="ARBA" id="ARBA00022963"/>
    </source>
</evidence>
<dbReference type="InterPro" id="IPR001192">
    <property type="entry name" value="PI-PLC_fam"/>
</dbReference>
<dbReference type="OrthoDB" id="269822at2759"/>
<dbReference type="Pfam" id="PF00388">
    <property type="entry name" value="PI-PLC-X"/>
    <property type="match status" value="1"/>
</dbReference>
<feature type="domain" description="EF-hand" evidence="10">
    <location>
        <begin position="465"/>
        <end position="500"/>
    </location>
</feature>
<evidence type="ECO:0000259" key="10">
    <source>
        <dbReference type="PROSITE" id="PS50222"/>
    </source>
</evidence>
<dbReference type="GO" id="GO:0048015">
    <property type="term" value="P:phosphatidylinositol-mediated signaling"/>
    <property type="evidence" value="ECO:0007669"/>
    <property type="project" value="TreeGrafter"/>
</dbReference>
<keyword evidence="12" id="KW-1185">Reference proteome</keyword>
<proteinExistence type="predicted"/>
<feature type="domain" description="PI-PLC Y-box" evidence="9">
    <location>
        <begin position="966"/>
        <end position="1083"/>
    </location>
</feature>
<evidence type="ECO:0000256" key="6">
    <source>
        <dbReference type="RuleBase" id="RU361133"/>
    </source>
</evidence>
<evidence type="ECO:0000313" key="11">
    <source>
        <dbReference type="EMBL" id="KAJ3506827.1"/>
    </source>
</evidence>
<comment type="catalytic activity">
    <reaction evidence="6">
        <text>a 1,2-diacyl-sn-glycero-3-phospho-(1D-myo-inositol-4,5-bisphosphate) + H2O = 1D-myo-inositol 1,4,5-trisphosphate + a 1,2-diacyl-sn-glycerol + H(+)</text>
        <dbReference type="Rhea" id="RHEA:33179"/>
        <dbReference type="ChEBI" id="CHEBI:15377"/>
        <dbReference type="ChEBI" id="CHEBI:15378"/>
        <dbReference type="ChEBI" id="CHEBI:17815"/>
        <dbReference type="ChEBI" id="CHEBI:58456"/>
        <dbReference type="ChEBI" id="CHEBI:203600"/>
        <dbReference type="EC" id="3.1.4.11"/>
    </reaction>
</comment>
<feature type="compositionally biased region" description="Polar residues" evidence="7">
    <location>
        <begin position="160"/>
        <end position="174"/>
    </location>
</feature>
<dbReference type="SUPFAM" id="SSF49562">
    <property type="entry name" value="C2 domain (Calcium/lipid-binding domain, CaLB)"/>
    <property type="match status" value="1"/>
</dbReference>
<dbReference type="Pfam" id="PF00387">
    <property type="entry name" value="PI-PLC-Y"/>
    <property type="match status" value="1"/>
</dbReference>
<dbReference type="CDD" id="cd00275">
    <property type="entry name" value="C2_PLC_like"/>
    <property type="match status" value="1"/>
</dbReference>
<feature type="compositionally biased region" description="Polar residues" evidence="7">
    <location>
        <begin position="801"/>
        <end position="810"/>
    </location>
</feature>
<sequence>MSALPPESRPTSSLTAATISSTTATAQASRSLRRAENIRSLDLFDDSQDAKPIAEQTNGVPLTRGGLRASIKRKLLDFKDRSSQDDSSGTGSRKGHSRSMSDATGLGRRPIQPVHSASAPVESGGKAEAGGKEEPSSESTPRRRPGVAGDCPDSEPGDESSASAGPSGYTSTPQRVGDGKTGLRASLKRKFRDLRIVRGCSAAPTLSNAQGETMLAPSRVVRKAHSRSLSDVTVLAQSISPPVAVHRPDGIVVDLKGKGREDDSRAAGGLPTNPPPPLPILMEGVAAPPTTTLEAGSPAIGNIRVPQLLQLGTPMTKVSAKKHKKFVFRLDADLGQIVWESKQHKIIPIENIKEIRSGEDARYYRQQFQLSSDYEDRWLTIIYVLSNSYKTLHLIAATRDVFRLWDRTLRQLHAVRQQLMKGLGNGEMREKLWEKQYWKGADEEADQKLSLEEVEKLCRRLNVMSSKEDLERLFKQADTQQRGFLDFDDFRRFVKLLKARPEIDRLYKKLRGPNGGIFDYSVFEKFMREKQKAREPTLSRSNTGTSLEPLVIDGWGTSTPVSSSSAPSSAPLDDSSPPTIVPHLTLQAFTSFLLSHDNSAFADLHHGVWHDMTRPLAEYFISSSHNTYLVGHQLVGVSTVEGYIRALLAGCRSVEVDIYDGESEPMITHGKTFTTKVSLKEVCEAIAKYGFVASPYPIIISAEVHCGLAGQDMIANIMVAVFGEALVRINPGDCPEKVENLPSPEELKYKILLKAKNLHLVHSDSGDSEGDYATDPSSSASDSEASSDRYKRQVDSPIAASINSSVSPMTPTKIKTKKGSSSDASVKEQISKARTNILQRVRGVGRGGPGSSNAPLQPTPTAIDMVLPGVTLSQSPPSITSPALHQSNLPFSPPPSAVLISSPATQSVPNSNQRTTFEADTRPRPANLTFASTPGTSIPIPIPTPLSPARAVTPTPRPKPKMSMALVALLVYTVGVKCRGLNKKEEYAPEHVFSLSENVLNKMLRYGNGMWDLIKHTKGHLVRTYPKGTRLSSTNYEPHRFWAAGAQLVAINWQTFDLGFMINHAMFQRNGRSGYVLKPTAIRLAQKDLLAKRAMYNLEATIISAQQLPLPRDASGREVADRAIVDPYVEVTVYIPDWPILGERPAAGVKKSRSISRSRGRDKSREGGERREDSTDTVQSPSVNNNDLLTPFTPSTPRIPTPLELSNSGPASTPPRAVSSRTSVVRRNGFNPVWEEKLAIPFDVVGDMMDLVFVRFVVRQEDKEGDEPLAVYCASLGSLQSGYRHLPLHDSQLSQYLFSTLFVRLNIKPVASSIS</sequence>
<feature type="domain" description="C2" evidence="8">
    <location>
        <begin position="1078"/>
        <end position="1290"/>
    </location>
</feature>
<dbReference type="InterPro" id="IPR035892">
    <property type="entry name" value="C2_domain_sf"/>
</dbReference>
<protein>
    <recommendedName>
        <fullName evidence="1 6">Phosphoinositide phospholipase C</fullName>
        <ecNumber evidence="1 6">3.1.4.11</ecNumber>
    </recommendedName>
</protein>
<dbReference type="Gene3D" id="1.10.238.10">
    <property type="entry name" value="EF-hand"/>
    <property type="match status" value="2"/>
</dbReference>
<dbReference type="Pfam" id="PF00168">
    <property type="entry name" value="C2"/>
    <property type="match status" value="1"/>
</dbReference>
<keyword evidence="3 6" id="KW-0442">Lipid degradation</keyword>
<feature type="compositionally biased region" description="Polar residues" evidence="7">
    <location>
        <begin position="1176"/>
        <end position="1211"/>
    </location>
</feature>
<dbReference type="Gene3D" id="2.60.40.150">
    <property type="entry name" value="C2 domain"/>
    <property type="match status" value="1"/>
</dbReference>
<dbReference type="EMBL" id="JANKHO010000722">
    <property type="protein sequence ID" value="KAJ3506827.1"/>
    <property type="molecule type" value="Genomic_DNA"/>
</dbReference>
<dbReference type="GO" id="GO:0005509">
    <property type="term" value="F:calcium ion binding"/>
    <property type="evidence" value="ECO:0007669"/>
    <property type="project" value="InterPro"/>
</dbReference>
<evidence type="ECO:0000313" key="12">
    <source>
        <dbReference type="Proteomes" id="UP001148786"/>
    </source>
</evidence>
<keyword evidence="4 6" id="KW-0443">Lipid metabolism</keyword>
<name>A0A9W8MW71_9AGAR</name>
<feature type="compositionally biased region" description="Basic and acidic residues" evidence="7">
    <location>
        <begin position="1159"/>
        <end position="1174"/>
    </location>
</feature>
<dbReference type="GO" id="GO:0051209">
    <property type="term" value="P:release of sequestered calcium ion into cytosol"/>
    <property type="evidence" value="ECO:0007669"/>
    <property type="project" value="TreeGrafter"/>
</dbReference>
<evidence type="ECO:0000256" key="2">
    <source>
        <dbReference type="ARBA" id="ARBA00022801"/>
    </source>
</evidence>
<dbReference type="PROSITE" id="PS50222">
    <property type="entry name" value="EF_HAND_2"/>
    <property type="match status" value="1"/>
</dbReference>
<dbReference type="SMART" id="SM00239">
    <property type="entry name" value="C2"/>
    <property type="match status" value="1"/>
</dbReference>
<dbReference type="PROSITE" id="PS50004">
    <property type="entry name" value="C2"/>
    <property type="match status" value="1"/>
</dbReference>
<dbReference type="EC" id="3.1.4.11" evidence="1 6"/>
<gene>
    <name evidence="11" type="ORF">NLJ89_g6652</name>
</gene>
<accession>A0A9W8MW71</accession>
<dbReference type="InterPro" id="IPR000909">
    <property type="entry name" value="PLipase_C_PInositol-sp_X_dom"/>
</dbReference>
<dbReference type="Proteomes" id="UP001148786">
    <property type="component" value="Unassembled WGS sequence"/>
</dbReference>
<feature type="region of interest" description="Disordered" evidence="7">
    <location>
        <begin position="924"/>
        <end position="958"/>
    </location>
</feature>
<evidence type="ECO:0000256" key="7">
    <source>
        <dbReference type="SAM" id="MobiDB-lite"/>
    </source>
</evidence>
<organism evidence="11 12">
    <name type="scientific">Agrocybe chaxingu</name>
    <dbReference type="NCBI Taxonomy" id="84603"/>
    <lineage>
        <taxon>Eukaryota</taxon>
        <taxon>Fungi</taxon>
        <taxon>Dikarya</taxon>
        <taxon>Basidiomycota</taxon>
        <taxon>Agaricomycotina</taxon>
        <taxon>Agaricomycetes</taxon>
        <taxon>Agaricomycetidae</taxon>
        <taxon>Agaricales</taxon>
        <taxon>Agaricineae</taxon>
        <taxon>Strophariaceae</taxon>
        <taxon>Agrocybe</taxon>
    </lineage>
</organism>
<dbReference type="Gene3D" id="3.20.20.190">
    <property type="entry name" value="Phosphatidylinositol (PI) phosphodiesterase"/>
    <property type="match status" value="2"/>
</dbReference>
<evidence type="ECO:0000256" key="5">
    <source>
        <dbReference type="ARBA" id="ARBA00023224"/>
    </source>
</evidence>
<reference evidence="11" key="1">
    <citation type="submission" date="2022-07" db="EMBL/GenBank/DDBJ databases">
        <title>Genome Sequence of Agrocybe chaxingu.</title>
        <authorList>
            <person name="Buettner E."/>
        </authorList>
    </citation>
    <scope>NUCLEOTIDE SEQUENCE</scope>
    <source>
        <strain evidence="11">MP-N11</strain>
    </source>
</reference>
<keyword evidence="2 6" id="KW-0378">Hydrolase</keyword>
<dbReference type="InterPro" id="IPR001711">
    <property type="entry name" value="PLipase_C_Pinositol-sp_Y"/>
</dbReference>
<dbReference type="GO" id="GO:0004435">
    <property type="term" value="F:phosphatidylinositol-4,5-bisphosphate phospholipase C activity"/>
    <property type="evidence" value="ECO:0007669"/>
    <property type="project" value="UniProtKB-EC"/>
</dbReference>
<feature type="region of interest" description="Disordered" evidence="7">
    <location>
        <begin position="764"/>
        <end position="828"/>
    </location>
</feature>
<dbReference type="CDD" id="cd08558">
    <property type="entry name" value="PI-PLCc_eukaryota"/>
    <property type="match status" value="1"/>
</dbReference>
<dbReference type="InterPro" id="IPR011992">
    <property type="entry name" value="EF-hand-dom_pair"/>
</dbReference>
<feature type="region of interest" description="Disordered" evidence="7">
    <location>
        <begin position="1"/>
        <end position="182"/>
    </location>
</feature>
<dbReference type="PANTHER" id="PTHR10336">
    <property type="entry name" value="PHOSPHOINOSITIDE-SPECIFIC PHOSPHOLIPASE C FAMILY PROTEIN"/>
    <property type="match status" value="1"/>
</dbReference>
<dbReference type="PROSITE" id="PS50007">
    <property type="entry name" value="PIPLC_X_DOMAIN"/>
    <property type="match status" value="1"/>
</dbReference>
<dbReference type="CDD" id="cd13360">
    <property type="entry name" value="PH_PLC_fungal"/>
    <property type="match status" value="1"/>
</dbReference>
<feature type="region of interest" description="Disordered" evidence="7">
    <location>
        <begin position="259"/>
        <end position="278"/>
    </location>
</feature>
<dbReference type="Gene3D" id="2.30.29.30">
    <property type="entry name" value="Pleckstrin-homology domain (PH domain)/Phosphotyrosine-binding domain (PTB)"/>
    <property type="match status" value="1"/>
</dbReference>
<dbReference type="SMART" id="SM00148">
    <property type="entry name" value="PLCXc"/>
    <property type="match status" value="1"/>
</dbReference>
<feature type="region of interest" description="Disordered" evidence="7">
    <location>
        <begin position="1149"/>
        <end position="1221"/>
    </location>
</feature>
<dbReference type="SUPFAM" id="SSF51695">
    <property type="entry name" value="PLC-like phosphodiesterases"/>
    <property type="match status" value="1"/>
</dbReference>
<dbReference type="PANTHER" id="PTHR10336:SF36">
    <property type="entry name" value="1-PHOSPHATIDYLINOSITOL 4,5-BISPHOSPHATE PHOSPHODIESTERASE BETA-4"/>
    <property type="match status" value="1"/>
</dbReference>
<dbReference type="PRINTS" id="PR00390">
    <property type="entry name" value="PHPHLIPASEC"/>
</dbReference>
<dbReference type="SUPFAM" id="SSF47473">
    <property type="entry name" value="EF-hand"/>
    <property type="match status" value="1"/>
</dbReference>
<dbReference type="InterPro" id="IPR017946">
    <property type="entry name" value="PLC-like_Pdiesterase_TIM-brl"/>
</dbReference>
<feature type="compositionally biased region" description="Low complexity" evidence="7">
    <location>
        <begin position="11"/>
        <end position="30"/>
    </location>
</feature>
<dbReference type="PROSITE" id="PS50008">
    <property type="entry name" value="PIPLC_Y_DOMAIN"/>
    <property type="match status" value="1"/>
</dbReference>
<dbReference type="InterPro" id="IPR002048">
    <property type="entry name" value="EF_hand_dom"/>
</dbReference>
<dbReference type="SMART" id="SM00149">
    <property type="entry name" value="PLCYc"/>
    <property type="match status" value="1"/>
</dbReference>
<dbReference type="InterPro" id="IPR000008">
    <property type="entry name" value="C2_dom"/>
</dbReference>
<dbReference type="SUPFAM" id="SSF50729">
    <property type="entry name" value="PH domain-like"/>
    <property type="match status" value="1"/>
</dbReference>
<dbReference type="GO" id="GO:0016042">
    <property type="term" value="P:lipid catabolic process"/>
    <property type="evidence" value="ECO:0007669"/>
    <property type="project" value="UniProtKB-KW"/>
</dbReference>
<evidence type="ECO:0000256" key="1">
    <source>
        <dbReference type="ARBA" id="ARBA00012368"/>
    </source>
</evidence>
<dbReference type="InterPro" id="IPR011993">
    <property type="entry name" value="PH-like_dom_sf"/>
</dbReference>
<evidence type="ECO:0000256" key="4">
    <source>
        <dbReference type="ARBA" id="ARBA00023098"/>
    </source>
</evidence>
<evidence type="ECO:0000259" key="8">
    <source>
        <dbReference type="PROSITE" id="PS50004"/>
    </source>
</evidence>
<evidence type="ECO:0000259" key="9">
    <source>
        <dbReference type="PROSITE" id="PS50008"/>
    </source>
</evidence>